<feature type="compositionally biased region" description="Low complexity" evidence="1">
    <location>
        <begin position="19"/>
        <end position="32"/>
    </location>
</feature>
<reference evidence="2" key="1">
    <citation type="submission" date="2021-02" db="EMBL/GenBank/DDBJ databases">
        <title>First Annotated Genome of the Yellow-green Alga Tribonema minus.</title>
        <authorList>
            <person name="Mahan K.M."/>
        </authorList>
    </citation>
    <scope>NUCLEOTIDE SEQUENCE</scope>
    <source>
        <strain evidence="2">UTEX B ZZ1240</strain>
    </source>
</reference>
<comment type="caution">
    <text evidence="2">The sequence shown here is derived from an EMBL/GenBank/DDBJ whole genome shotgun (WGS) entry which is preliminary data.</text>
</comment>
<accession>A0A836CDJ0</accession>
<evidence type="ECO:0000256" key="1">
    <source>
        <dbReference type="SAM" id="MobiDB-lite"/>
    </source>
</evidence>
<proteinExistence type="predicted"/>
<organism evidence="2 3">
    <name type="scientific">Tribonema minus</name>
    <dbReference type="NCBI Taxonomy" id="303371"/>
    <lineage>
        <taxon>Eukaryota</taxon>
        <taxon>Sar</taxon>
        <taxon>Stramenopiles</taxon>
        <taxon>Ochrophyta</taxon>
        <taxon>PX clade</taxon>
        <taxon>Xanthophyceae</taxon>
        <taxon>Tribonematales</taxon>
        <taxon>Tribonemataceae</taxon>
        <taxon>Tribonema</taxon>
    </lineage>
</organism>
<keyword evidence="3" id="KW-1185">Reference proteome</keyword>
<evidence type="ECO:0000313" key="3">
    <source>
        <dbReference type="Proteomes" id="UP000664859"/>
    </source>
</evidence>
<dbReference type="Proteomes" id="UP000664859">
    <property type="component" value="Unassembled WGS sequence"/>
</dbReference>
<protein>
    <submittedName>
        <fullName evidence="2">Uncharacterized protein</fullName>
    </submittedName>
</protein>
<sequence>MHLGPARQLGAYIPEYGSDDPTPTTSPRPAATGDLTQTRLGVASDAEVQQLEVGTKFWGSSGNSRYQQQQDAEVLAEYLHPCIKPRLLSSQLYNVKVLVRPGSVKWRTRANITVLPPDGDIGTMVIGANGSTYAICSAVLSGNVGRGLHMLLGLDVQLQFGACVCEHCHLHPGAIFGRGDFGEPWQEVPESVYDPTTKMVLVDVKHFGEYALAVDISSSSQHDNMNDNVRGGLWGAYVHDVSRLPQPAPRSTASYKHGSTTVPIPGPSEPCKKYVVNAYTDRLLRFVAEGVGAGPAVINEDHIDAALEPEMGGAVENHAKVGTMQHSHSTFIEHRRVGAVADEWDMAPLERRQSVVEQRAVRFPWPKQKQTVPGHQAYPAITSQGDGGTAAVCVLDYDHSQQGWNVLFQGEVKPNQCVLAHQPKQPHSALPPAELPQWLQQLGYYLPCNAAHVAAPGS</sequence>
<dbReference type="AlphaFoldDB" id="A0A836CDJ0"/>
<evidence type="ECO:0000313" key="2">
    <source>
        <dbReference type="EMBL" id="KAG5181704.1"/>
    </source>
</evidence>
<gene>
    <name evidence="2" type="ORF">JKP88DRAFT_246073</name>
</gene>
<dbReference type="EMBL" id="JAFCMP010000301">
    <property type="protein sequence ID" value="KAG5181704.1"/>
    <property type="molecule type" value="Genomic_DNA"/>
</dbReference>
<feature type="region of interest" description="Disordered" evidence="1">
    <location>
        <begin position="10"/>
        <end position="33"/>
    </location>
</feature>
<name>A0A836CDJ0_9STRA</name>